<dbReference type="InterPro" id="IPR050952">
    <property type="entry name" value="TRIM-NHL_E3_ligases"/>
</dbReference>
<dbReference type="CDD" id="cd05819">
    <property type="entry name" value="NHL"/>
    <property type="match status" value="1"/>
</dbReference>
<evidence type="ECO:0000259" key="3">
    <source>
        <dbReference type="Pfam" id="PF13860"/>
    </source>
</evidence>
<dbReference type="GO" id="GO:0061630">
    <property type="term" value="F:ubiquitin protein ligase activity"/>
    <property type="evidence" value="ECO:0007669"/>
    <property type="project" value="TreeGrafter"/>
</dbReference>
<reference evidence="4 5" key="1">
    <citation type="submission" date="2020-04" db="EMBL/GenBank/DDBJ databases">
        <title>Metagenomic profiling of ammonia- and methane-oxidizing microorganisms in a Dutch drinking water treatment plant.</title>
        <authorList>
            <person name="Poghosyan L."/>
            <person name="Leucker S."/>
        </authorList>
    </citation>
    <scope>NUCLEOTIDE SEQUENCE [LARGE SCALE GENOMIC DNA]</scope>
    <source>
        <strain evidence="4">S-RSF-IL-03</strain>
    </source>
</reference>
<comment type="caution">
    <text evidence="4">The sequence shown here is derived from an EMBL/GenBank/DDBJ whole genome shotgun (WGS) entry which is preliminary data.</text>
</comment>
<dbReference type="InterPro" id="IPR026444">
    <property type="entry name" value="Secre_tail"/>
</dbReference>
<organism evidence="4 5">
    <name type="scientific">Eiseniibacteriota bacterium</name>
    <dbReference type="NCBI Taxonomy" id="2212470"/>
    <lineage>
        <taxon>Bacteria</taxon>
        <taxon>Candidatus Eiseniibacteriota</taxon>
    </lineage>
</organism>
<dbReference type="GO" id="GO:0043161">
    <property type="term" value="P:proteasome-mediated ubiquitin-dependent protein catabolic process"/>
    <property type="evidence" value="ECO:0007669"/>
    <property type="project" value="TreeGrafter"/>
</dbReference>
<dbReference type="SUPFAM" id="SSF63825">
    <property type="entry name" value="YWTD domain"/>
    <property type="match status" value="1"/>
</dbReference>
<evidence type="ECO:0000256" key="2">
    <source>
        <dbReference type="PROSITE-ProRule" id="PRU00504"/>
    </source>
</evidence>
<gene>
    <name evidence="4" type="ORF">HOP12_15625</name>
</gene>
<dbReference type="InterPro" id="IPR011042">
    <property type="entry name" value="6-blade_b-propeller_TolB-like"/>
</dbReference>
<dbReference type="Pfam" id="PF01436">
    <property type="entry name" value="NHL"/>
    <property type="match status" value="1"/>
</dbReference>
<proteinExistence type="predicted"/>
<dbReference type="Gene3D" id="2.60.40.4070">
    <property type="match status" value="1"/>
</dbReference>
<dbReference type="GO" id="GO:0000209">
    <property type="term" value="P:protein polyubiquitination"/>
    <property type="evidence" value="ECO:0007669"/>
    <property type="project" value="TreeGrafter"/>
</dbReference>
<evidence type="ECO:0000313" key="4">
    <source>
        <dbReference type="EMBL" id="NOT35574.1"/>
    </source>
</evidence>
<dbReference type="PROSITE" id="PS51125">
    <property type="entry name" value="NHL"/>
    <property type="match status" value="1"/>
</dbReference>
<evidence type="ECO:0000256" key="1">
    <source>
        <dbReference type="ARBA" id="ARBA00022737"/>
    </source>
</evidence>
<dbReference type="PANTHER" id="PTHR24104:SF51">
    <property type="entry name" value="SMP-30_GLUCONOLACTONASE_LRE-LIKE REGION DOMAIN-CONTAINING PROTEIN"/>
    <property type="match status" value="1"/>
</dbReference>
<dbReference type="AlphaFoldDB" id="A0A849SSD0"/>
<name>A0A849SSD0_UNCEI</name>
<accession>A0A849SSD0</accession>
<dbReference type="Proteomes" id="UP000580839">
    <property type="component" value="Unassembled WGS sequence"/>
</dbReference>
<sequence>MTLATAQPLCAGTFTKSAIAPELGLDALTREVARAQVGRDLFANPYATVTIGHTDIYDRFPYLESRQFQVVSDPRWNRLIVGERGHGLSAFDGRGGATGALREPRGLAVDENDRVYVADTGNDRIVVLQASTELDAMTLSPLYEIRGLSRPFDVAVSDGGTPFRAGDDVLYVTDTGRNRLVAYALEAGAPRLVATLGDLGSGQDRFAGPMAITVGRANSGNTGDVYVADAHNRRLVHLRHEGSSLRWVGEAPVGADVVTSLETDQWGNLYASAPNQGVVRKFNAELSAVAELRDGLSRPRAFHVPFSTVRDHRDGRVERVGEPTAISIDEWASGAGLRMWSLGVELNDLRVDGEGAPVAHFALTDHANVSFEIADAATGRMLVRRNAGAMEAGVHTLALTPEDLQAAGGNGQFVLRMSAASGYSGGATANAQTPLQLDGAASLLPMRASLLGSAPNPAAPVTRIAFLLPANGREHVSLRIFDAQGRRVRGFDRGFVAGLNQIAWDGTDEGGRPVRAGVYLYQLQVGGEKFTQRLVLVR</sequence>
<keyword evidence="1" id="KW-0677">Repeat</keyword>
<dbReference type="Gene3D" id="2.120.10.30">
    <property type="entry name" value="TolB, C-terminal domain"/>
    <property type="match status" value="1"/>
</dbReference>
<dbReference type="NCBIfam" id="TIGR04183">
    <property type="entry name" value="Por_Secre_tail"/>
    <property type="match status" value="1"/>
</dbReference>
<dbReference type="PANTHER" id="PTHR24104">
    <property type="entry name" value="E3 UBIQUITIN-PROTEIN LIGASE NHLRC1-RELATED"/>
    <property type="match status" value="1"/>
</dbReference>
<evidence type="ECO:0000313" key="5">
    <source>
        <dbReference type="Proteomes" id="UP000580839"/>
    </source>
</evidence>
<dbReference type="EMBL" id="JABFRW010000203">
    <property type="protein sequence ID" value="NOT35574.1"/>
    <property type="molecule type" value="Genomic_DNA"/>
</dbReference>
<protein>
    <submittedName>
        <fullName evidence="4">T9SS type A sorting domain-containing protein</fullName>
    </submittedName>
</protein>
<feature type="repeat" description="NHL" evidence="2">
    <location>
        <begin position="88"/>
        <end position="131"/>
    </location>
</feature>
<dbReference type="Pfam" id="PF13860">
    <property type="entry name" value="FlgD_ig"/>
    <property type="match status" value="1"/>
</dbReference>
<dbReference type="InterPro" id="IPR025965">
    <property type="entry name" value="FlgD/Vpr_Ig-like"/>
</dbReference>
<feature type="domain" description="FlgD/Vpr Ig-like" evidence="3">
    <location>
        <begin position="474"/>
        <end position="523"/>
    </location>
</feature>
<dbReference type="InterPro" id="IPR001258">
    <property type="entry name" value="NHL_repeat"/>
</dbReference>